<dbReference type="InterPro" id="IPR027443">
    <property type="entry name" value="IPNS-like_sf"/>
</dbReference>
<dbReference type="InterPro" id="IPR007803">
    <property type="entry name" value="Asp/Arg/Pro-Hydrxlase"/>
</dbReference>
<dbReference type="AlphaFoldDB" id="D3Q795"/>
<evidence type="ECO:0000313" key="3">
    <source>
        <dbReference type="EMBL" id="ADD42366.1"/>
    </source>
</evidence>
<dbReference type="Gene3D" id="2.60.120.330">
    <property type="entry name" value="B-lactam Antibiotic, Isopenicillin N Synthase, Chain"/>
    <property type="match status" value="1"/>
</dbReference>
<evidence type="ECO:0000313" key="4">
    <source>
        <dbReference type="Proteomes" id="UP000000844"/>
    </source>
</evidence>
<dbReference type="HOGENOM" id="CLU_865759_0_0_11"/>
<name>D3Q795_STANL</name>
<accession>D3Q795</accession>
<gene>
    <name evidence="3" type="ordered locus">Snas_2689</name>
</gene>
<dbReference type="STRING" id="446470.Snas_2689"/>
<dbReference type="Proteomes" id="UP000000844">
    <property type="component" value="Chromosome"/>
</dbReference>
<dbReference type="Pfam" id="PF05118">
    <property type="entry name" value="Asp_Arg_Hydrox"/>
    <property type="match status" value="1"/>
</dbReference>
<feature type="domain" description="Aspartyl/asparaginy/proline hydroxylase" evidence="2">
    <location>
        <begin position="29"/>
        <end position="190"/>
    </location>
</feature>
<feature type="region of interest" description="Disordered" evidence="1">
    <location>
        <begin position="68"/>
        <end position="91"/>
    </location>
</feature>
<evidence type="ECO:0000256" key="1">
    <source>
        <dbReference type="SAM" id="MobiDB-lite"/>
    </source>
</evidence>
<keyword evidence="4" id="KW-1185">Reference proteome</keyword>
<dbReference type="EMBL" id="CP001778">
    <property type="protein sequence ID" value="ADD42366.1"/>
    <property type="molecule type" value="Genomic_DNA"/>
</dbReference>
<dbReference type="SUPFAM" id="SSF51197">
    <property type="entry name" value="Clavaminate synthase-like"/>
    <property type="match status" value="1"/>
</dbReference>
<evidence type="ECO:0000259" key="2">
    <source>
        <dbReference type="Pfam" id="PF05118"/>
    </source>
</evidence>
<dbReference type="RefSeq" id="WP_013017937.1">
    <property type="nucleotide sequence ID" value="NC_013947.1"/>
</dbReference>
<reference evidence="3 4" key="1">
    <citation type="journal article" date="2009" name="Stand. Genomic Sci.">
        <title>Complete genome sequence of Stackebrandtia nassauensis type strain (LLR-40K-21).</title>
        <authorList>
            <person name="Munk C."/>
            <person name="Lapidus A."/>
            <person name="Copeland A."/>
            <person name="Jando M."/>
            <person name="Mayilraj S."/>
            <person name="Glavina Del Rio T."/>
            <person name="Nolan M."/>
            <person name="Chen F."/>
            <person name="Lucas S."/>
            <person name="Tice H."/>
            <person name="Cheng J.F."/>
            <person name="Han C."/>
            <person name="Detter J.C."/>
            <person name="Bruce D."/>
            <person name="Goodwin L."/>
            <person name="Chain P."/>
            <person name="Pitluck S."/>
            <person name="Goker M."/>
            <person name="Ovchinikova G."/>
            <person name="Pati A."/>
            <person name="Ivanova N."/>
            <person name="Mavromatis K."/>
            <person name="Chen A."/>
            <person name="Palaniappan K."/>
            <person name="Land M."/>
            <person name="Hauser L."/>
            <person name="Chang Y.J."/>
            <person name="Jeffries C.D."/>
            <person name="Bristow J."/>
            <person name="Eisen J.A."/>
            <person name="Markowitz V."/>
            <person name="Hugenholtz P."/>
            <person name="Kyrpides N.C."/>
            <person name="Klenk H.P."/>
        </authorList>
    </citation>
    <scope>NUCLEOTIDE SEQUENCE [LARGE SCALE GENOMIC DNA]</scope>
    <source>
        <strain evidence="4">DSM 44728 / CIP 108903 / NRRL B-16338 / NBRC 102104 / LLR-40K-21</strain>
    </source>
</reference>
<dbReference type="KEGG" id="sna:Snas_2689"/>
<dbReference type="OrthoDB" id="1441538at2"/>
<protein>
    <submittedName>
        <fullName evidence="3">Aspartyl/Asparaginyl beta-hydroxylase</fullName>
    </submittedName>
</protein>
<sequence>MTTPSLEQRWESVPATAALDRVYDASLLAAEVNALREQTWKVQRSVGQDGVYGGAAIDWTILSLRSAGGDPARTDPGGAGPVDHADTPHLDRSPELAKVLRDIPTTLLAVRLMALGPGVEVKEHRDAKCGLPWGMTRLHIPVITNPGSFVVIEGRDYHWDAGRLWFGDFNRLHYVRNDGEEARIHLVLDCLVSPELLDLFPSEFRDALPERDVLVTRPNLPSPPVTRCRFRMPARFVEWSEEEPVAAIDELVDAEVVPGDDGPVLHVDGKPTFGLVHVGDDEFRFTGWSEERTVKLANGHVRCRTRLGERMSETVCLTELA</sequence>
<proteinExistence type="predicted"/>
<organism evidence="3 4">
    <name type="scientific">Stackebrandtia nassauensis (strain DSM 44728 / CIP 108903 / NRRL B-16338 / NBRC 102104 / LLR-40K-21)</name>
    <dbReference type="NCBI Taxonomy" id="446470"/>
    <lineage>
        <taxon>Bacteria</taxon>
        <taxon>Bacillati</taxon>
        <taxon>Actinomycetota</taxon>
        <taxon>Actinomycetes</taxon>
        <taxon>Glycomycetales</taxon>
        <taxon>Glycomycetaceae</taxon>
        <taxon>Stackebrandtia</taxon>
    </lineage>
</organism>
<dbReference type="eggNOG" id="COG3555">
    <property type="taxonomic scope" value="Bacteria"/>
</dbReference>